<evidence type="ECO:0000313" key="5">
    <source>
        <dbReference type="EMBL" id="TXK64482.1"/>
    </source>
</evidence>
<dbReference type="PANTHER" id="PTHR43464:SF19">
    <property type="entry name" value="UBIQUINONE BIOSYNTHESIS O-METHYLTRANSFERASE, MITOCHONDRIAL"/>
    <property type="match status" value="1"/>
</dbReference>
<dbReference type="RefSeq" id="WP_147891293.1">
    <property type="nucleotide sequence ID" value="NZ_VRTS01000003.1"/>
</dbReference>
<dbReference type="CDD" id="cd02440">
    <property type="entry name" value="AdoMet_MTases"/>
    <property type="match status" value="1"/>
</dbReference>
<gene>
    <name evidence="5" type="ORF">FU658_06225</name>
</gene>
<keyword evidence="2" id="KW-0808">Transferase</keyword>
<evidence type="ECO:0000313" key="6">
    <source>
        <dbReference type="Proteomes" id="UP000321248"/>
    </source>
</evidence>
<dbReference type="InterPro" id="IPR013217">
    <property type="entry name" value="Methyltransf_12"/>
</dbReference>
<evidence type="ECO:0000256" key="2">
    <source>
        <dbReference type="ARBA" id="ARBA00022679"/>
    </source>
</evidence>
<accession>A0A5C8KVH2</accession>
<organism evidence="5 6">
    <name type="scientific">Alkalisalibacterium limincola</name>
    <dbReference type="NCBI Taxonomy" id="2699169"/>
    <lineage>
        <taxon>Bacteria</taxon>
        <taxon>Pseudomonadati</taxon>
        <taxon>Pseudomonadota</taxon>
        <taxon>Gammaproteobacteria</taxon>
        <taxon>Lysobacterales</taxon>
        <taxon>Lysobacteraceae</taxon>
        <taxon>Alkalisalibacterium</taxon>
    </lineage>
</organism>
<sequence>MEMTRTDFDTSERFEFGENWSRFLGVLNDERIDEAQAALESMLGEGSLAGKSFLDIGSGSGLSSLAAHRLGARVRSFDFDPQSVACTRELHRRYGAERGKEWQVGQGSVLDGAFMAQLGQFDVVYSWGVLHHTGSMWLALENTIQRVADGGRLFIAIYNDEGWWSRVWWLIKYYYIRMPRMLKTPYAYTVSHTLTALNIIKQTLKLRPMVAIRPLLEYKPGRGMSAKYDLLDWMGGFPFEVARYEVLVDYMGARGFDLLKGIPNRGSGCHELVFQKRA</sequence>
<feature type="domain" description="Methyltransferase type 12" evidence="4">
    <location>
        <begin position="54"/>
        <end position="153"/>
    </location>
</feature>
<reference evidence="5 6" key="1">
    <citation type="submission" date="2019-08" db="EMBL/GenBank/DDBJ databases">
        <authorList>
            <person name="Karlyshev A.V."/>
        </authorList>
    </citation>
    <scope>NUCLEOTIDE SEQUENCE [LARGE SCALE GENOMIC DNA]</scope>
    <source>
        <strain evidence="5 6">Alg18-2.2</strain>
    </source>
</reference>
<evidence type="ECO:0000256" key="3">
    <source>
        <dbReference type="ARBA" id="ARBA00022691"/>
    </source>
</evidence>
<dbReference type="OrthoDB" id="9772751at2"/>
<dbReference type="SUPFAM" id="SSF53335">
    <property type="entry name" value="S-adenosyl-L-methionine-dependent methyltransferases"/>
    <property type="match status" value="1"/>
</dbReference>
<dbReference type="EMBL" id="VRTS01000003">
    <property type="protein sequence ID" value="TXK64482.1"/>
    <property type="molecule type" value="Genomic_DNA"/>
</dbReference>
<keyword evidence="6" id="KW-1185">Reference proteome</keyword>
<protein>
    <submittedName>
        <fullName evidence="5">Class I SAM-dependent methyltransferase</fullName>
    </submittedName>
</protein>
<keyword evidence="3" id="KW-0949">S-adenosyl-L-methionine</keyword>
<keyword evidence="1 5" id="KW-0489">Methyltransferase</keyword>
<name>A0A5C8KVH2_9GAMM</name>
<dbReference type="GO" id="GO:0032259">
    <property type="term" value="P:methylation"/>
    <property type="evidence" value="ECO:0007669"/>
    <property type="project" value="UniProtKB-KW"/>
</dbReference>
<dbReference type="PANTHER" id="PTHR43464">
    <property type="entry name" value="METHYLTRANSFERASE"/>
    <property type="match status" value="1"/>
</dbReference>
<dbReference type="Gene3D" id="3.40.50.150">
    <property type="entry name" value="Vaccinia Virus protein VP39"/>
    <property type="match status" value="1"/>
</dbReference>
<dbReference type="InterPro" id="IPR029063">
    <property type="entry name" value="SAM-dependent_MTases_sf"/>
</dbReference>
<dbReference type="Proteomes" id="UP000321248">
    <property type="component" value="Unassembled WGS sequence"/>
</dbReference>
<dbReference type="GO" id="GO:0008168">
    <property type="term" value="F:methyltransferase activity"/>
    <property type="evidence" value="ECO:0007669"/>
    <property type="project" value="UniProtKB-KW"/>
</dbReference>
<dbReference type="Pfam" id="PF08242">
    <property type="entry name" value="Methyltransf_12"/>
    <property type="match status" value="1"/>
</dbReference>
<evidence type="ECO:0000256" key="1">
    <source>
        <dbReference type="ARBA" id="ARBA00022603"/>
    </source>
</evidence>
<dbReference type="AlphaFoldDB" id="A0A5C8KVH2"/>
<proteinExistence type="predicted"/>
<comment type="caution">
    <text evidence="5">The sequence shown here is derived from an EMBL/GenBank/DDBJ whole genome shotgun (WGS) entry which is preliminary data.</text>
</comment>
<evidence type="ECO:0000259" key="4">
    <source>
        <dbReference type="Pfam" id="PF08242"/>
    </source>
</evidence>